<dbReference type="AlphaFoldDB" id="E0WT36"/>
<proteinExistence type="predicted"/>
<sequence length="37" mass="4277">MRGSKAKMIAELEDKAREMIAEGRKIRIMMSKQQDPV</sequence>
<dbReference type="EMBL" id="GL379592">
    <property type="protein sequence ID" value="EFL91721.1"/>
    <property type="molecule type" value="Genomic_DNA"/>
</dbReference>
<dbReference type="Proteomes" id="UP000005726">
    <property type="component" value="Unassembled WGS sequence"/>
</dbReference>
<organism evidence="1 2">
    <name type="scientific">Candidatus Regiella insecticola LSR1</name>
    <dbReference type="NCBI Taxonomy" id="663321"/>
    <lineage>
        <taxon>Bacteria</taxon>
        <taxon>Pseudomonadati</taxon>
        <taxon>Pseudomonadota</taxon>
        <taxon>Gammaproteobacteria</taxon>
        <taxon>Enterobacterales</taxon>
        <taxon>Enterobacteriaceae</taxon>
        <taxon>aphid secondary symbionts</taxon>
        <taxon>Candidatus Regiella</taxon>
    </lineage>
</organism>
<dbReference type="HOGENOM" id="CLU_3341780_0_0_6"/>
<evidence type="ECO:0000313" key="1">
    <source>
        <dbReference type="EMBL" id="EFL91721.1"/>
    </source>
</evidence>
<accession>E0WT36</accession>
<keyword evidence="2" id="KW-1185">Reference proteome</keyword>
<name>E0WT36_9ENTR</name>
<reference evidence="1" key="1">
    <citation type="journal article" date="2009" name="Environ. Microbiol.">
        <title>Dynamics of genome evolution in facultative symbionts of aphids.</title>
        <authorList>
            <person name="Degnan P.H."/>
            <person name="Leonardo T.E."/>
            <person name="Cass B.N."/>
            <person name="Hurwitz B."/>
            <person name="Stern D."/>
            <person name="Gibbs R.A."/>
            <person name="Richards S."/>
            <person name="Moran N.A."/>
        </authorList>
    </citation>
    <scope>NUCLEOTIDE SEQUENCE [LARGE SCALE GENOMIC DNA]</scope>
    <source>
        <strain evidence="1">LSR1</strain>
    </source>
</reference>
<evidence type="ECO:0000313" key="2">
    <source>
        <dbReference type="Proteomes" id="UP000005726"/>
    </source>
</evidence>
<gene>
    <name evidence="1" type="ORF">REG_1180</name>
</gene>
<protein>
    <submittedName>
        <fullName evidence="1">Uncharacterized protein</fullName>
    </submittedName>
</protein>